<feature type="transmembrane region" description="Helical" evidence="1">
    <location>
        <begin position="121"/>
        <end position="138"/>
    </location>
</feature>
<gene>
    <name evidence="2" type="ORF">LOC68_17060</name>
</gene>
<keyword evidence="1" id="KW-1133">Transmembrane helix</keyword>
<name>A0A9X1MPQ9_9BACT</name>
<dbReference type="RefSeq" id="WP_230220963.1">
    <property type="nucleotide sequence ID" value="NZ_JAJKFT010000010.1"/>
</dbReference>
<proteinExistence type="predicted"/>
<evidence type="ECO:0000313" key="2">
    <source>
        <dbReference type="EMBL" id="MCC9630105.1"/>
    </source>
</evidence>
<feature type="transmembrane region" description="Helical" evidence="1">
    <location>
        <begin position="45"/>
        <end position="66"/>
    </location>
</feature>
<dbReference type="Proteomes" id="UP001139103">
    <property type="component" value="Unassembled WGS sequence"/>
</dbReference>
<organism evidence="2 3">
    <name type="scientific">Blastopirellula sediminis</name>
    <dbReference type="NCBI Taxonomy" id="2894196"/>
    <lineage>
        <taxon>Bacteria</taxon>
        <taxon>Pseudomonadati</taxon>
        <taxon>Planctomycetota</taxon>
        <taxon>Planctomycetia</taxon>
        <taxon>Pirellulales</taxon>
        <taxon>Pirellulaceae</taxon>
        <taxon>Blastopirellula</taxon>
    </lineage>
</organism>
<feature type="transmembrane region" description="Helical" evidence="1">
    <location>
        <begin position="87"/>
        <end position="109"/>
    </location>
</feature>
<keyword evidence="1" id="KW-0472">Membrane</keyword>
<comment type="caution">
    <text evidence="2">The sequence shown here is derived from an EMBL/GenBank/DDBJ whole genome shotgun (WGS) entry which is preliminary data.</text>
</comment>
<protein>
    <submittedName>
        <fullName evidence="2">Uncharacterized protein</fullName>
    </submittedName>
</protein>
<sequence>MSAASESVVRRPWSHAVAGGVSLLGAIVCGLDWPDFPQNLQHLSAAGIFAWGVAAIFQLVVSAGHFRIAILDWQGLHASPQYERRNATLWIAVQAVALVMIGVLVLLGRNSVLLMADQTEILAALATSCVVSLTVWGMRRKALGVSSQH</sequence>
<evidence type="ECO:0000256" key="1">
    <source>
        <dbReference type="SAM" id="Phobius"/>
    </source>
</evidence>
<keyword evidence="1" id="KW-0812">Transmembrane</keyword>
<dbReference type="AlphaFoldDB" id="A0A9X1MPQ9"/>
<accession>A0A9X1MPQ9</accession>
<dbReference type="EMBL" id="JAJKFT010000010">
    <property type="protein sequence ID" value="MCC9630105.1"/>
    <property type="molecule type" value="Genomic_DNA"/>
</dbReference>
<keyword evidence="3" id="KW-1185">Reference proteome</keyword>
<feature type="transmembrane region" description="Helical" evidence="1">
    <location>
        <begin position="12"/>
        <end position="33"/>
    </location>
</feature>
<evidence type="ECO:0000313" key="3">
    <source>
        <dbReference type="Proteomes" id="UP001139103"/>
    </source>
</evidence>
<reference evidence="2" key="1">
    <citation type="submission" date="2021-11" db="EMBL/GenBank/DDBJ databases">
        <title>Genome sequence.</title>
        <authorList>
            <person name="Sun Q."/>
        </authorList>
    </citation>
    <scope>NUCLEOTIDE SEQUENCE</scope>
    <source>
        <strain evidence="2">JC732</strain>
    </source>
</reference>